<dbReference type="OrthoDB" id="8444360at2"/>
<comment type="caution">
    <text evidence="2">The sequence shown here is derived from an EMBL/GenBank/DDBJ whole genome shotgun (WGS) entry which is preliminary data.</text>
</comment>
<name>A0A2P7S4N3_9HYPH</name>
<evidence type="ECO:0008006" key="4">
    <source>
        <dbReference type="Google" id="ProtNLM"/>
    </source>
</evidence>
<dbReference type="InterPro" id="IPR036291">
    <property type="entry name" value="NAD(P)-bd_dom_sf"/>
</dbReference>
<dbReference type="SUPFAM" id="SSF51735">
    <property type="entry name" value="NAD(P)-binding Rossmann-fold domains"/>
    <property type="match status" value="1"/>
</dbReference>
<dbReference type="EMBL" id="PXYK01000017">
    <property type="protein sequence ID" value="PSJ57448.1"/>
    <property type="molecule type" value="Genomic_DNA"/>
</dbReference>
<dbReference type="PANTHER" id="PTHR43157">
    <property type="entry name" value="PHOSPHATIDYLINOSITOL-GLYCAN BIOSYNTHESIS CLASS F PROTEIN-RELATED"/>
    <property type="match status" value="1"/>
</dbReference>
<dbReference type="AlphaFoldDB" id="A0A2P7S4N3"/>
<evidence type="ECO:0000256" key="1">
    <source>
        <dbReference type="ARBA" id="ARBA00023002"/>
    </source>
</evidence>
<organism evidence="2 3">
    <name type="scientific">Kumtagia ephedrae</name>
    <dbReference type="NCBI Taxonomy" id="2116701"/>
    <lineage>
        <taxon>Bacteria</taxon>
        <taxon>Pseudomonadati</taxon>
        <taxon>Pseudomonadota</taxon>
        <taxon>Alphaproteobacteria</taxon>
        <taxon>Hyphomicrobiales</taxon>
        <taxon>Phyllobacteriaceae</taxon>
        <taxon>Kumtagia</taxon>
    </lineage>
</organism>
<dbReference type="RefSeq" id="WP_106773513.1">
    <property type="nucleotide sequence ID" value="NZ_PXYK01000017.1"/>
</dbReference>
<keyword evidence="3" id="KW-1185">Reference proteome</keyword>
<dbReference type="Gene3D" id="3.40.50.720">
    <property type="entry name" value="NAD(P)-binding Rossmann-like Domain"/>
    <property type="match status" value="1"/>
</dbReference>
<evidence type="ECO:0000313" key="3">
    <source>
        <dbReference type="Proteomes" id="UP000241229"/>
    </source>
</evidence>
<dbReference type="Pfam" id="PF00106">
    <property type="entry name" value="adh_short"/>
    <property type="match status" value="1"/>
</dbReference>
<evidence type="ECO:0000313" key="2">
    <source>
        <dbReference type="EMBL" id="PSJ57448.1"/>
    </source>
</evidence>
<gene>
    <name evidence="2" type="ORF">C7I84_17535</name>
</gene>
<dbReference type="GO" id="GO:0016491">
    <property type="term" value="F:oxidoreductase activity"/>
    <property type="evidence" value="ECO:0007669"/>
    <property type="project" value="UniProtKB-KW"/>
</dbReference>
<dbReference type="Proteomes" id="UP000241229">
    <property type="component" value="Unassembled WGS sequence"/>
</dbReference>
<accession>A0A2P7S4N3</accession>
<proteinExistence type="predicted"/>
<keyword evidence="1" id="KW-0560">Oxidoreductase</keyword>
<reference evidence="2 3" key="1">
    <citation type="submission" date="2018-03" db="EMBL/GenBank/DDBJ databases">
        <title>The draft genome of Mesorhizobium sp. 6GN-30.</title>
        <authorList>
            <person name="Liu L."/>
            <person name="Li L."/>
            <person name="Wang T."/>
            <person name="Zhang X."/>
            <person name="Liang L."/>
        </authorList>
    </citation>
    <scope>NUCLEOTIDE SEQUENCE [LARGE SCALE GENOMIC DNA]</scope>
    <source>
        <strain evidence="2 3">6GN30</strain>
    </source>
</reference>
<dbReference type="PANTHER" id="PTHR43157:SF31">
    <property type="entry name" value="PHOSPHATIDYLINOSITOL-GLYCAN BIOSYNTHESIS CLASS F PROTEIN"/>
    <property type="match status" value="1"/>
</dbReference>
<dbReference type="InterPro" id="IPR002347">
    <property type="entry name" value="SDR_fam"/>
</dbReference>
<protein>
    <recommendedName>
        <fullName evidence="4">Short-chain dehydrogenase</fullName>
    </recommendedName>
</protein>
<sequence>MVNERAVSDANFVFFGGTAGMGRAAAMELARRGANVLVVARDEKAGVDTVAALTKAGAASARFVEADLSTAAGIAAAARDVLEWRSVLHGVTHSAMSAFQGKQITPDGLEFTFALQYFARAAVNRLLRDALEASGDGRIAHVSGSVLEVMIPDLNDLQYEKRNWGFFRAVLGTQALGFLHVQEAARRWRGGAVSIAACCARPTKTKAMLDKRMPFIMRVMGRFGTTPEKSARNIVAFLTHASVSDANGAALRNPSRWRPRPIGWNCEKAAKLWEITTQIAAERGVKLP</sequence>